<comment type="caution">
    <text evidence="1">The sequence shown here is derived from an EMBL/GenBank/DDBJ whole genome shotgun (WGS) entry which is preliminary data.</text>
</comment>
<reference evidence="1 2" key="1">
    <citation type="journal article" date="2015" name="Nature">
        <title>rRNA introns, odd ribosomes, and small enigmatic genomes across a large radiation of phyla.</title>
        <authorList>
            <person name="Brown C.T."/>
            <person name="Hug L.A."/>
            <person name="Thomas B.C."/>
            <person name="Sharon I."/>
            <person name="Castelle C.J."/>
            <person name="Singh A."/>
            <person name="Wilkins M.J."/>
            <person name="Williams K.H."/>
            <person name="Banfield J.F."/>
        </authorList>
    </citation>
    <scope>NUCLEOTIDE SEQUENCE [LARGE SCALE GENOMIC DNA]</scope>
</reference>
<protein>
    <submittedName>
        <fullName evidence="1">Uncharacterized protein</fullName>
    </submittedName>
</protein>
<sequence>MAVMELQPNEQCVIRVVEGALIDKSCIANFPQKVLQIFADDPNWNQLLEVQVPFSQIKEIQKAMIKHYEGPSPWYMDGWLANDRDTVICAFGADDGEGGRIYVFKRDDKKTYQEITDYAISKDIPKEQIDFL</sequence>
<dbReference type="AlphaFoldDB" id="A0A0G1L3V7"/>
<gene>
    <name evidence="1" type="ORF">UW90_C0001G0033</name>
</gene>
<accession>A0A0G1L3V7</accession>
<dbReference type="EMBL" id="LCKD01000001">
    <property type="protein sequence ID" value="KKT90445.1"/>
    <property type="molecule type" value="Genomic_DNA"/>
</dbReference>
<proteinExistence type="predicted"/>
<organism evidence="1 2">
    <name type="scientific">Candidatus Yanofskybacteria bacterium GW2011_GWB1_45_11</name>
    <dbReference type="NCBI Taxonomy" id="1619026"/>
    <lineage>
        <taxon>Bacteria</taxon>
        <taxon>Candidatus Yanofskyibacteriota</taxon>
    </lineage>
</organism>
<evidence type="ECO:0000313" key="1">
    <source>
        <dbReference type="EMBL" id="KKT90445.1"/>
    </source>
</evidence>
<evidence type="ECO:0000313" key="2">
    <source>
        <dbReference type="Proteomes" id="UP000034368"/>
    </source>
</evidence>
<dbReference type="Proteomes" id="UP000034368">
    <property type="component" value="Unassembled WGS sequence"/>
</dbReference>
<name>A0A0G1L3V7_9BACT</name>